<accession>A0A645BIN7</accession>
<sequence length="79" mass="8635">MNALFPVAVHGVVNGSFVVLLKDIDIENVLTDKLLLGNRGNEIPSVAIENNHIIQIRTVGNKLILLQCRTNESFVAVNV</sequence>
<dbReference type="AlphaFoldDB" id="A0A645BIN7"/>
<gene>
    <name evidence="1" type="ORF">SDC9_109941</name>
</gene>
<proteinExistence type="predicted"/>
<organism evidence="1">
    <name type="scientific">bioreactor metagenome</name>
    <dbReference type="NCBI Taxonomy" id="1076179"/>
    <lineage>
        <taxon>unclassified sequences</taxon>
        <taxon>metagenomes</taxon>
        <taxon>ecological metagenomes</taxon>
    </lineage>
</organism>
<name>A0A645BIN7_9ZZZZ</name>
<reference evidence="1" key="1">
    <citation type="submission" date="2019-08" db="EMBL/GenBank/DDBJ databases">
        <authorList>
            <person name="Kucharzyk K."/>
            <person name="Murdoch R.W."/>
            <person name="Higgins S."/>
            <person name="Loffler F."/>
        </authorList>
    </citation>
    <scope>NUCLEOTIDE SEQUENCE</scope>
</reference>
<comment type="caution">
    <text evidence="1">The sequence shown here is derived from an EMBL/GenBank/DDBJ whole genome shotgun (WGS) entry which is preliminary data.</text>
</comment>
<protein>
    <submittedName>
        <fullName evidence="1">Uncharacterized protein</fullName>
    </submittedName>
</protein>
<evidence type="ECO:0000313" key="1">
    <source>
        <dbReference type="EMBL" id="MPM63063.1"/>
    </source>
</evidence>
<dbReference type="EMBL" id="VSSQ01019195">
    <property type="protein sequence ID" value="MPM63063.1"/>
    <property type="molecule type" value="Genomic_DNA"/>
</dbReference>